<dbReference type="GO" id="GO:0003677">
    <property type="term" value="F:DNA binding"/>
    <property type="evidence" value="ECO:0007669"/>
    <property type="project" value="UniProtKB-KW"/>
</dbReference>
<keyword evidence="1" id="KW-0238">DNA-binding</keyword>
<dbReference type="PANTHER" id="PTHR46797:SF1">
    <property type="entry name" value="METHYLPHOSPHONATE SYNTHASE"/>
    <property type="match status" value="1"/>
</dbReference>
<dbReference type="SMART" id="SM00530">
    <property type="entry name" value="HTH_XRE"/>
    <property type="match status" value="1"/>
</dbReference>
<keyword evidence="3" id="KW-1185">Reference proteome</keyword>
<dbReference type="CDD" id="cd00093">
    <property type="entry name" value="HTH_XRE"/>
    <property type="match status" value="1"/>
</dbReference>
<protein>
    <submittedName>
        <fullName evidence="2">Uncharacterized protein</fullName>
    </submittedName>
</protein>
<dbReference type="EMBL" id="CP019124">
    <property type="protein sequence ID" value="APX88848.1"/>
    <property type="molecule type" value="Genomic_DNA"/>
</dbReference>
<dbReference type="OrthoDB" id="7790108at2"/>
<dbReference type="InterPro" id="IPR001387">
    <property type="entry name" value="Cro/C1-type_HTH"/>
</dbReference>
<name>A0A1U7DG43_9RHOB</name>
<evidence type="ECO:0000256" key="1">
    <source>
        <dbReference type="ARBA" id="ARBA00023125"/>
    </source>
</evidence>
<dbReference type="AlphaFoldDB" id="A0A1U7DG43"/>
<evidence type="ECO:0000313" key="2">
    <source>
        <dbReference type="EMBL" id="APX88848.1"/>
    </source>
</evidence>
<dbReference type="RefSeq" id="WP_076978871.1">
    <property type="nucleotide sequence ID" value="NZ_CP019124.1"/>
</dbReference>
<dbReference type="InterPro" id="IPR010982">
    <property type="entry name" value="Lambda_DNA-bd_dom_sf"/>
</dbReference>
<organism evidence="2 3">
    <name type="scientific">Brevirhabdus pacifica</name>
    <dbReference type="NCBI Taxonomy" id="1267768"/>
    <lineage>
        <taxon>Bacteria</taxon>
        <taxon>Pseudomonadati</taxon>
        <taxon>Pseudomonadota</taxon>
        <taxon>Alphaproteobacteria</taxon>
        <taxon>Rhodobacterales</taxon>
        <taxon>Paracoccaceae</taxon>
        <taxon>Brevirhabdus</taxon>
    </lineage>
</organism>
<dbReference type="SUPFAM" id="SSF47413">
    <property type="entry name" value="lambda repressor-like DNA-binding domains"/>
    <property type="match status" value="1"/>
</dbReference>
<dbReference type="Proteomes" id="UP000187266">
    <property type="component" value="Chromosome"/>
</dbReference>
<reference evidence="2 3" key="1">
    <citation type="submission" date="2017-01" db="EMBL/GenBank/DDBJ databases">
        <title>Genomic analysis of Xuhuaishuia manganoxidans DY6-4.</title>
        <authorList>
            <person name="Wang X."/>
        </authorList>
    </citation>
    <scope>NUCLEOTIDE SEQUENCE [LARGE SCALE GENOMIC DNA]</scope>
    <source>
        <strain evidence="2 3">DY6-4</strain>
    </source>
</reference>
<dbReference type="Pfam" id="PF09856">
    <property type="entry name" value="ScfRs"/>
    <property type="match status" value="1"/>
</dbReference>
<dbReference type="GO" id="GO:0005829">
    <property type="term" value="C:cytosol"/>
    <property type="evidence" value="ECO:0007669"/>
    <property type="project" value="TreeGrafter"/>
</dbReference>
<dbReference type="STRING" id="1267768.BV394_03150"/>
<dbReference type="Pfam" id="PF01381">
    <property type="entry name" value="HTH_3"/>
    <property type="match status" value="1"/>
</dbReference>
<dbReference type="PROSITE" id="PS50943">
    <property type="entry name" value="HTH_CROC1"/>
    <property type="match status" value="1"/>
</dbReference>
<accession>A0A1U7DG43</accession>
<sequence>MSTSFTGDRIRERRMQRGIKQTELSRRVGISASYLNLIEHNRRNIGGKLLLSLADALGVAASSLSEGADEELLDTLRDAAGPALDTDRAPASGGAAARPEREAGVEDPGSLVARFPGWARVVAAQHRRIAALERTVEGLSDRLAHDPVLAENLHDILSAVTSVRSTASILNQTPDIDPNWRARFHANLHEDSARLARTAQSLVSYFDAMAREETGFAAPTERVESYLAAARHHLPELESDGTEEDGEARIEGLARRMARDGGAEELAVARRVARRYASDAAAVAPDRLLQALDRHGLEPAAIAGELGQPLSLILRRLACLPPEGPLQRVGLVLCDGAGALLFRRRLEGFPMPQFGAACPLWPLYQALSRPHLPLRQLLETPGGQRVLAFAVAEPRGPAQFDAPPVLEATMLVVPMDLAHAPDAMGQDGVPPMGLEGAALGVGSSCRTCPRPRCPARREGFAGAAEA</sequence>
<evidence type="ECO:0000313" key="3">
    <source>
        <dbReference type="Proteomes" id="UP000187266"/>
    </source>
</evidence>
<dbReference type="InterPro" id="IPR050807">
    <property type="entry name" value="TransReg_Diox_bact_type"/>
</dbReference>
<dbReference type="InterPro" id="IPR018653">
    <property type="entry name" value="ScfR_C"/>
</dbReference>
<accession>A0A2M9DFP8</accession>
<dbReference type="GO" id="GO:0003700">
    <property type="term" value="F:DNA-binding transcription factor activity"/>
    <property type="evidence" value="ECO:0007669"/>
    <property type="project" value="TreeGrafter"/>
</dbReference>
<dbReference type="PANTHER" id="PTHR46797">
    <property type="entry name" value="HTH-TYPE TRANSCRIPTIONAL REGULATOR"/>
    <property type="match status" value="1"/>
</dbReference>
<proteinExistence type="predicted"/>
<dbReference type="Gene3D" id="1.10.260.40">
    <property type="entry name" value="lambda repressor-like DNA-binding domains"/>
    <property type="match status" value="1"/>
</dbReference>
<gene>
    <name evidence="2" type="ORF">BV394_03150</name>
</gene>